<dbReference type="SUPFAM" id="SSF103473">
    <property type="entry name" value="MFS general substrate transporter"/>
    <property type="match status" value="1"/>
</dbReference>
<dbReference type="InterPro" id="IPR011701">
    <property type="entry name" value="MFS"/>
</dbReference>
<dbReference type="Gene3D" id="1.20.1250.20">
    <property type="entry name" value="MFS general substrate transporter like domains"/>
    <property type="match status" value="1"/>
</dbReference>
<evidence type="ECO:0000256" key="3">
    <source>
        <dbReference type="SAM" id="MobiDB-lite"/>
    </source>
</evidence>
<evidence type="ECO:0000313" key="6">
    <source>
        <dbReference type="EMBL" id="KAI1863630.1"/>
    </source>
</evidence>
<evidence type="ECO:0000256" key="4">
    <source>
        <dbReference type="SAM" id="Phobius"/>
    </source>
</evidence>
<feature type="transmembrane region" description="Helical" evidence="4">
    <location>
        <begin position="430"/>
        <end position="453"/>
    </location>
</feature>
<protein>
    <recommendedName>
        <fullName evidence="5">Major facilitator superfamily (MFS) profile domain-containing protein</fullName>
    </recommendedName>
</protein>
<keyword evidence="4" id="KW-0812">Transmembrane</keyword>
<keyword evidence="7" id="KW-1185">Reference proteome</keyword>
<dbReference type="AlphaFoldDB" id="A0A9Q0AMA4"/>
<evidence type="ECO:0000256" key="1">
    <source>
        <dbReference type="ARBA" id="ARBA00004141"/>
    </source>
</evidence>
<comment type="caution">
    <text evidence="6">The sequence shown here is derived from an EMBL/GenBank/DDBJ whole genome shotgun (WGS) entry which is preliminary data.</text>
</comment>
<feature type="transmembrane region" description="Helical" evidence="4">
    <location>
        <begin position="170"/>
        <end position="189"/>
    </location>
</feature>
<feature type="transmembrane region" description="Helical" evidence="4">
    <location>
        <begin position="301"/>
        <end position="322"/>
    </location>
</feature>
<feature type="transmembrane region" description="Helical" evidence="4">
    <location>
        <begin position="139"/>
        <end position="158"/>
    </location>
</feature>
<evidence type="ECO:0000256" key="2">
    <source>
        <dbReference type="ARBA" id="ARBA00006727"/>
    </source>
</evidence>
<dbReference type="GO" id="GO:0022857">
    <property type="term" value="F:transmembrane transporter activity"/>
    <property type="evidence" value="ECO:0007669"/>
    <property type="project" value="InterPro"/>
</dbReference>
<feature type="domain" description="Major facilitator superfamily (MFS) profile" evidence="5">
    <location>
        <begin position="101"/>
        <end position="486"/>
    </location>
</feature>
<dbReference type="InterPro" id="IPR036259">
    <property type="entry name" value="MFS_trans_sf"/>
</dbReference>
<feature type="transmembrane region" description="Helical" evidence="4">
    <location>
        <begin position="101"/>
        <end position="119"/>
    </location>
</feature>
<dbReference type="Proteomes" id="UP000829685">
    <property type="component" value="Unassembled WGS sequence"/>
</dbReference>
<gene>
    <name evidence="6" type="ORF">JX265_008847</name>
</gene>
<dbReference type="PROSITE" id="PS50850">
    <property type="entry name" value="MFS"/>
    <property type="match status" value="1"/>
</dbReference>
<dbReference type="Pfam" id="PF07690">
    <property type="entry name" value="MFS_1"/>
    <property type="match status" value="1"/>
</dbReference>
<feature type="transmembrane region" description="Helical" evidence="4">
    <location>
        <begin position="258"/>
        <end position="278"/>
    </location>
</feature>
<accession>A0A9Q0AMA4</accession>
<evidence type="ECO:0000313" key="7">
    <source>
        <dbReference type="Proteomes" id="UP000829685"/>
    </source>
</evidence>
<keyword evidence="4" id="KW-0472">Membrane</keyword>
<dbReference type="EMBL" id="JAFIMR010000025">
    <property type="protein sequence ID" value="KAI1863630.1"/>
    <property type="molecule type" value="Genomic_DNA"/>
</dbReference>
<dbReference type="PANTHER" id="PTHR11360">
    <property type="entry name" value="MONOCARBOXYLATE TRANSPORTER"/>
    <property type="match status" value="1"/>
</dbReference>
<keyword evidence="4" id="KW-1133">Transmembrane helix</keyword>
<feature type="transmembrane region" description="Helical" evidence="4">
    <location>
        <begin position="227"/>
        <end position="246"/>
    </location>
</feature>
<evidence type="ECO:0000259" key="5">
    <source>
        <dbReference type="PROSITE" id="PS50850"/>
    </source>
</evidence>
<dbReference type="PANTHER" id="PTHR11360:SF130">
    <property type="entry name" value="MAJOR FACILITATOR SUPERFAMILY (MFS) PROFILE DOMAIN-CONTAINING PROTEIN-RELATED"/>
    <property type="match status" value="1"/>
</dbReference>
<feature type="transmembrane region" description="Helical" evidence="4">
    <location>
        <begin position="195"/>
        <end position="220"/>
    </location>
</feature>
<reference evidence="6" key="1">
    <citation type="submission" date="2021-03" db="EMBL/GenBank/DDBJ databases">
        <title>Revisited historic fungal species revealed as producer of novel bioactive compounds through whole genome sequencing and comparative genomics.</title>
        <authorList>
            <person name="Vignolle G.A."/>
            <person name="Hochenegger N."/>
            <person name="Mach R.L."/>
            <person name="Mach-Aigner A.R."/>
            <person name="Javad Rahimi M."/>
            <person name="Salim K.A."/>
            <person name="Chan C.M."/>
            <person name="Lim L.B.L."/>
            <person name="Cai F."/>
            <person name="Druzhinina I.S."/>
            <person name="U'Ren J.M."/>
            <person name="Derntl C."/>
        </authorList>
    </citation>
    <scope>NUCLEOTIDE SEQUENCE</scope>
    <source>
        <strain evidence="6">TUCIM 5799</strain>
    </source>
</reference>
<dbReference type="GO" id="GO:0016020">
    <property type="term" value="C:membrane"/>
    <property type="evidence" value="ECO:0007669"/>
    <property type="project" value="UniProtKB-SubCell"/>
</dbReference>
<organism evidence="6 7">
    <name type="scientific">Neoarthrinium moseri</name>
    <dbReference type="NCBI Taxonomy" id="1658444"/>
    <lineage>
        <taxon>Eukaryota</taxon>
        <taxon>Fungi</taxon>
        <taxon>Dikarya</taxon>
        <taxon>Ascomycota</taxon>
        <taxon>Pezizomycotina</taxon>
        <taxon>Sordariomycetes</taxon>
        <taxon>Xylariomycetidae</taxon>
        <taxon>Amphisphaeriales</taxon>
        <taxon>Apiosporaceae</taxon>
        <taxon>Neoarthrinium</taxon>
    </lineage>
</organism>
<name>A0A9Q0AMA4_9PEZI</name>
<comment type="subcellular location">
    <subcellularLocation>
        <location evidence="1">Membrane</location>
        <topology evidence="1">Multi-pass membrane protein</topology>
    </subcellularLocation>
</comment>
<comment type="similarity">
    <text evidence="2">Belongs to the major facilitator superfamily. Monocarboxylate porter (TC 2.A.1.13) family.</text>
</comment>
<proteinExistence type="inferred from homology"/>
<feature type="transmembrane region" description="Helical" evidence="4">
    <location>
        <begin position="334"/>
        <end position="355"/>
    </location>
</feature>
<feature type="transmembrane region" description="Helical" evidence="4">
    <location>
        <begin position="367"/>
        <end position="387"/>
    </location>
</feature>
<sequence length="495" mass="53297">MPPTRASNPGEGELPSDIEKQVEPIDAAQDGPSGSDKDDRSGSTDHASTDDDDNDWAVPPEPEFLNTEAGGVTGALSRVLSRISTNASWNPGPPPDGGREAWVCALCGHLVIMNTWGFINSFGVFQTYYTSLLDKSPSDISWIGSIQVFLTFFLGTFTGRFTDAGFFRPVLLLGTVFVTIGIFTTSAATQYWQLILSQGLCMGVGNGCLFAPTVSVVSTYFEKKRSLAIGLTACGSVTGGLVFPAMARQLLPSVGFGWAVRAIGFVQLATLLCANVFMKSRVPPRRTGSLVEWNAFKEPEYTFYALGMFFNFWAVYFGFYYISSFSRDAITPGFAYTDSLNLLLLLNGIGVLGRILPNHIADTVGPLNMMIPACLITGIALLSWMSVQTPGQLYAWTVFYGIAAGGIQSLFPAGLSSLTTDLRKRGTRMGMTFTIVSFAVLTGNPIAGAIITAEGGKYWGAQVFTGISVLIGMCLIGAARLARQRKTKSGWRMKI</sequence>
<dbReference type="InterPro" id="IPR050327">
    <property type="entry name" value="Proton-linked_MCT"/>
</dbReference>
<feature type="region of interest" description="Disordered" evidence="3">
    <location>
        <begin position="1"/>
        <end position="69"/>
    </location>
</feature>
<dbReference type="InterPro" id="IPR020846">
    <property type="entry name" value="MFS_dom"/>
</dbReference>
<feature type="transmembrane region" description="Helical" evidence="4">
    <location>
        <begin position="459"/>
        <end position="482"/>
    </location>
</feature>
<feature type="transmembrane region" description="Helical" evidence="4">
    <location>
        <begin position="393"/>
        <end position="418"/>
    </location>
</feature>
<feature type="compositionally biased region" description="Basic and acidic residues" evidence="3">
    <location>
        <begin position="35"/>
        <end position="49"/>
    </location>
</feature>